<evidence type="ECO:0008006" key="4">
    <source>
        <dbReference type="Google" id="ProtNLM"/>
    </source>
</evidence>
<feature type="signal peptide" evidence="1">
    <location>
        <begin position="1"/>
        <end position="21"/>
    </location>
</feature>
<dbReference type="KEGG" id="srho:HH216_09440"/>
<name>A0A7L5DJK3_9BACT</name>
<keyword evidence="1" id="KW-0732">Signal</keyword>
<dbReference type="EMBL" id="CP051677">
    <property type="protein sequence ID" value="QJD78624.1"/>
    <property type="molecule type" value="Genomic_DNA"/>
</dbReference>
<sequence length="256" mass="28926">MKTIITLLIAGLLVTACSPKAQLVTLRGTNLRPVADQGLVMDTDTLTLRYSFTEERGQMHILLVNKLNRPLYVDWKRSSFIIGKEKLDYWYDVADVNLGTSSVSSWHGRYTVGSINGVISKDDAVGFIPPGTQLEKRQFVVYPNGSIRLPGQPEIIEEASKTIGRKKPVPVDVYTYQPDQSPLQFRNYLTLSTDKDFKTEFHIDTKFWASDIRVMPASQLTGVALHEYESDEYSGSYTVPIPFKKPDGFFIRLPIQ</sequence>
<evidence type="ECO:0000256" key="1">
    <source>
        <dbReference type="SAM" id="SignalP"/>
    </source>
</evidence>
<dbReference type="AlphaFoldDB" id="A0A7L5DJK3"/>
<organism evidence="2 3">
    <name type="scientific">Spirosoma rhododendri</name>
    <dbReference type="NCBI Taxonomy" id="2728024"/>
    <lineage>
        <taxon>Bacteria</taxon>
        <taxon>Pseudomonadati</taxon>
        <taxon>Bacteroidota</taxon>
        <taxon>Cytophagia</taxon>
        <taxon>Cytophagales</taxon>
        <taxon>Cytophagaceae</taxon>
        <taxon>Spirosoma</taxon>
    </lineage>
</organism>
<gene>
    <name evidence="2" type="ORF">HH216_09440</name>
</gene>
<evidence type="ECO:0000313" key="3">
    <source>
        <dbReference type="Proteomes" id="UP000501128"/>
    </source>
</evidence>
<accession>A0A7L5DJK3</accession>
<protein>
    <recommendedName>
        <fullName evidence="4">DUF4292 domain-containing protein</fullName>
    </recommendedName>
</protein>
<dbReference type="RefSeq" id="WP_169550592.1">
    <property type="nucleotide sequence ID" value="NZ_CP051677.1"/>
</dbReference>
<reference evidence="2 3" key="1">
    <citation type="submission" date="2020-04" db="EMBL/GenBank/DDBJ databases">
        <title>Genome sequencing of novel species.</title>
        <authorList>
            <person name="Heo J."/>
            <person name="Kim S.-J."/>
            <person name="Kim J.-S."/>
            <person name="Hong S.-B."/>
            <person name="Kwon S.-W."/>
        </authorList>
    </citation>
    <scope>NUCLEOTIDE SEQUENCE [LARGE SCALE GENOMIC DNA]</scope>
    <source>
        <strain evidence="2 3">CJU-R4</strain>
    </source>
</reference>
<dbReference type="PROSITE" id="PS51257">
    <property type="entry name" value="PROKAR_LIPOPROTEIN"/>
    <property type="match status" value="1"/>
</dbReference>
<dbReference type="Proteomes" id="UP000501128">
    <property type="component" value="Chromosome"/>
</dbReference>
<keyword evidence="3" id="KW-1185">Reference proteome</keyword>
<feature type="chain" id="PRO_5029664563" description="DUF4292 domain-containing protein" evidence="1">
    <location>
        <begin position="22"/>
        <end position="256"/>
    </location>
</feature>
<evidence type="ECO:0000313" key="2">
    <source>
        <dbReference type="EMBL" id="QJD78624.1"/>
    </source>
</evidence>
<proteinExistence type="predicted"/>